<proteinExistence type="inferred from homology"/>
<dbReference type="GO" id="GO:0015934">
    <property type="term" value="C:large ribosomal subunit"/>
    <property type="evidence" value="ECO:0007669"/>
    <property type="project" value="InterPro"/>
</dbReference>
<dbReference type="CDD" id="cd00336">
    <property type="entry name" value="Ribosomal_L22"/>
    <property type="match status" value="1"/>
</dbReference>
<organism evidence="6">
    <name type="scientific">marine metagenome</name>
    <dbReference type="NCBI Taxonomy" id="408172"/>
    <lineage>
        <taxon>unclassified sequences</taxon>
        <taxon>metagenomes</taxon>
        <taxon>ecological metagenomes</taxon>
    </lineage>
</organism>
<dbReference type="EMBL" id="UINC01091458">
    <property type="protein sequence ID" value="SVC44234.1"/>
    <property type="molecule type" value="Genomic_DNA"/>
</dbReference>
<feature type="non-terminal residue" evidence="6">
    <location>
        <position position="1"/>
    </location>
</feature>
<keyword evidence="2" id="KW-0699">rRNA-binding</keyword>
<dbReference type="InterPro" id="IPR047867">
    <property type="entry name" value="Ribosomal_uL22_bac/org-type"/>
</dbReference>
<gene>
    <name evidence="6" type="ORF">METZ01_LOCUS297088</name>
</gene>
<dbReference type="GO" id="GO:0003735">
    <property type="term" value="F:structural constituent of ribosome"/>
    <property type="evidence" value="ECO:0007669"/>
    <property type="project" value="InterPro"/>
</dbReference>
<protein>
    <recommendedName>
        <fullName evidence="7">50S ribosomal protein L22</fullName>
    </recommendedName>
</protein>
<keyword evidence="4" id="KW-0689">Ribosomal protein</keyword>
<dbReference type="HAMAP" id="MF_01331_B">
    <property type="entry name" value="Ribosomal_uL22_B"/>
    <property type="match status" value="1"/>
</dbReference>
<evidence type="ECO:0000256" key="1">
    <source>
        <dbReference type="ARBA" id="ARBA00009451"/>
    </source>
</evidence>
<dbReference type="InterPro" id="IPR036394">
    <property type="entry name" value="Ribosomal_uL22_sf"/>
</dbReference>
<reference evidence="6" key="1">
    <citation type="submission" date="2018-05" db="EMBL/GenBank/DDBJ databases">
        <authorList>
            <person name="Lanie J.A."/>
            <person name="Ng W.-L."/>
            <person name="Kazmierczak K.M."/>
            <person name="Andrzejewski T.M."/>
            <person name="Davidsen T.M."/>
            <person name="Wayne K.J."/>
            <person name="Tettelin H."/>
            <person name="Glass J.I."/>
            <person name="Rusch D."/>
            <person name="Podicherti R."/>
            <person name="Tsui H.-C.T."/>
            <person name="Winkler M.E."/>
        </authorList>
    </citation>
    <scope>NUCLEOTIDE SEQUENCE</scope>
</reference>
<keyword evidence="3" id="KW-0694">RNA-binding</keyword>
<evidence type="ECO:0000256" key="3">
    <source>
        <dbReference type="ARBA" id="ARBA00022884"/>
    </source>
</evidence>
<dbReference type="Pfam" id="PF00237">
    <property type="entry name" value="Ribosomal_L22"/>
    <property type="match status" value="1"/>
</dbReference>
<evidence type="ECO:0008006" key="7">
    <source>
        <dbReference type="Google" id="ProtNLM"/>
    </source>
</evidence>
<evidence type="ECO:0000256" key="4">
    <source>
        <dbReference type="ARBA" id="ARBA00022980"/>
    </source>
</evidence>
<accession>A0A382M5D4</accession>
<dbReference type="SUPFAM" id="SSF54843">
    <property type="entry name" value="Ribosomal protein L22"/>
    <property type="match status" value="1"/>
</dbReference>
<evidence type="ECO:0000313" key="6">
    <source>
        <dbReference type="EMBL" id="SVC44234.1"/>
    </source>
</evidence>
<dbReference type="Gene3D" id="3.90.470.10">
    <property type="entry name" value="Ribosomal protein L22/L17"/>
    <property type="match status" value="1"/>
</dbReference>
<dbReference type="InterPro" id="IPR001063">
    <property type="entry name" value="Ribosomal_uL22"/>
</dbReference>
<name>A0A382M5D4_9ZZZZ</name>
<dbReference type="PANTHER" id="PTHR13501:SF8">
    <property type="entry name" value="LARGE RIBOSOMAL SUBUNIT PROTEIN UL22M"/>
    <property type="match status" value="1"/>
</dbReference>
<keyword evidence="5" id="KW-0687">Ribonucleoprotein</keyword>
<comment type="similarity">
    <text evidence="1">Belongs to the universal ribosomal protein uL22 family.</text>
</comment>
<dbReference type="InterPro" id="IPR018260">
    <property type="entry name" value="Ribosomal_uL22_CS"/>
</dbReference>
<evidence type="ECO:0000256" key="2">
    <source>
        <dbReference type="ARBA" id="ARBA00022730"/>
    </source>
</evidence>
<sequence length="114" mass="12499">VMVAAQAISKKVGASHKRLRPLINMVKGMKVNDAIKALELAPSPWSVSLLKTLKSAVANAENNLLMDRDVLKIVRISADPATSLRRFKPHARGRVGKMHRRSSHITVVVDEEGV</sequence>
<dbReference type="GO" id="GO:0006412">
    <property type="term" value="P:translation"/>
    <property type="evidence" value="ECO:0007669"/>
    <property type="project" value="InterPro"/>
</dbReference>
<dbReference type="NCBIfam" id="TIGR01044">
    <property type="entry name" value="rplV_bact"/>
    <property type="match status" value="1"/>
</dbReference>
<evidence type="ECO:0000256" key="5">
    <source>
        <dbReference type="ARBA" id="ARBA00023274"/>
    </source>
</evidence>
<dbReference type="InterPro" id="IPR005727">
    <property type="entry name" value="Ribosomal_uL22_bac/chlpt-type"/>
</dbReference>
<dbReference type="PANTHER" id="PTHR13501">
    <property type="entry name" value="CHLOROPLAST 50S RIBOSOMAL PROTEIN L22-RELATED"/>
    <property type="match status" value="1"/>
</dbReference>
<dbReference type="PROSITE" id="PS00464">
    <property type="entry name" value="RIBOSOMAL_L22"/>
    <property type="match status" value="1"/>
</dbReference>
<dbReference type="GO" id="GO:0019843">
    <property type="term" value="F:rRNA binding"/>
    <property type="evidence" value="ECO:0007669"/>
    <property type="project" value="UniProtKB-KW"/>
</dbReference>
<dbReference type="AlphaFoldDB" id="A0A382M5D4"/>